<keyword evidence="2" id="KW-1185">Reference proteome</keyword>
<organism evidence="1 2">
    <name type="scientific">Hypoxylon rubiginosum</name>
    <dbReference type="NCBI Taxonomy" id="110542"/>
    <lineage>
        <taxon>Eukaryota</taxon>
        <taxon>Fungi</taxon>
        <taxon>Dikarya</taxon>
        <taxon>Ascomycota</taxon>
        <taxon>Pezizomycotina</taxon>
        <taxon>Sordariomycetes</taxon>
        <taxon>Xylariomycetidae</taxon>
        <taxon>Xylariales</taxon>
        <taxon>Hypoxylaceae</taxon>
        <taxon>Hypoxylon</taxon>
    </lineage>
</organism>
<dbReference type="EMBL" id="MU393424">
    <property type="protein sequence ID" value="KAI4870467.1"/>
    <property type="molecule type" value="Genomic_DNA"/>
</dbReference>
<reference evidence="1 2" key="1">
    <citation type="journal article" date="2022" name="New Phytol.">
        <title>Ecological generalism drives hyperdiversity of secondary metabolite gene clusters in xylarialean endophytes.</title>
        <authorList>
            <person name="Franco M.E.E."/>
            <person name="Wisecaver J.H."/>
            <person name="Arnold A.E."/>
            <person name="Ju Y.M."/>
            <person name="Slot J.C."/>
            <person name="Ahrendt S."/>
            <person name="Moore L.P."/>
            <person name="Eastman K.E."/>
            <person name="Scott K."/>
            <person name="Konkel Z."/>
            <person name="Mondo S.J."/>
            <person name="Kuo A."/>
            <person name="Hayes R.D."/>
            <person name="Haridas S."/>
            <person name="Andreopoulos B."/>
            <person name="Riley R."/>
            <person name="LaButti K."/>
            <person name="Pangilinan J."/>
            <person name="Lipzen A."/>
            <person name="Amirebrahimi M."/>
            <person name="Yan J."/>
            <person name="Adam C."/>
            <person name="Keymanesh K."/>
            <person name="Ng V."/>
            <person name="Louie K."/>
            <person name="Northen T."/>
            <person name="Drula E."/>
            <person name="Henrissat B."/>
            <person name="Hsieh H.M."/>
            <person name="Youens-Clark K."/>
            <person name="Lutzoni F."/>
            <person name="Miadlikowska J."/>
            <person name="Eastwood D.C."/>
            <person name="Hamelin R.C."/>
            <person name="Grigoriev I.V."/>
            <person name="U'Ren J.M."/>
        </authorList>
    </citation>
    <scope>NUCLEOTIDE SEQUENCE [LARGE SCALE GENOMIC DNA]</scope>
    <source>
        <strain evidence="1 2">CBS 119005</strain>
    </source>
</reference>
<accession>A0ACB9ZGG8</accession>
<proteinExistence type="predicted"/>
<name>A0ACB9ZGG8_9PEZI</name>
<dbReference type="Proteomes" id="UP001497700">
    <property type="component" value="Unassembled WGS sequence"/>
</dbReference>
<protein>
    <submittedName>
        <fullName evidence="1">Uncharacterized protein</fullName>
    </submittedName>
</protein>
<evidence type="ECO:0000313" key="2">
    <source>
        <dbReference type="Proteomes" id="UP001497700"/>
    </source>
</evidence>
<comment type="caution">
    <text evidence="1">The sequence shown here is derived from an EMBL/GenBank/DDBJ whole genome shotgun (WGS) entry which is preliminary data.</text>
</comment>
<gene>
    <name evidence="1" type="ORF">F4820DRAFT_257410</name>
</gene>
<evidence type="ECO:0000313" key="1">
    <source>
        <dbReference type="EMBL" id="KAI4870467.1"/>
    </source>
</evidence>
<sequence>MRLTPYQYAALTSIAATTLALADPVLNPLEYGAFEEYSPVQKRQIDCPDNYFSCEQYGAAFAGTCCENGQLCALDAHNQAACCPTSATCTGVAPTGPTPTVSYVSNTYFSFPYIQTSFANSVACSSALSQCSSNYQACVSGLGGGNGEVWGVTIVVPGGGGTTIAATAGTGLPSATATSVCSSLSSEACYNLQSSQCTQAGTTAGFVIGTGNHAARPTAACVAGVIAGVGIGLMGGHI</sequence>